<dbReference type="PANTHER" id="PTHR13028">
    <property type="entry name" value="RRNA PROCESSING PROTEIN EBNA1-BINDING PROTEIN-RELATED"/>
    <property type="match status" value="1"/>
</dbReference>
<feature type="compositionally biased region" description="Basic residues" evidence="7">
    <location>
        <begin position="1"/>
        <end position="12"/>
    </location>
</feature>
<feature type="compositionally biased region" description="Acidic residues" evidence="7">
    <location>
        <begin position="179"/>
        <end position="189"/>
    </location>
</feature>
<keyword evidence="3" id="KW-0690">Ribosome biogenesis</keyword>
<feature type="compositionally biased region" description="Basic and acidic residues" evidence="7">
    <location>
        <begin position="407"/>
        <end position="421"/>
    </location>
</feature>
<accession>K0R3K6</accession>
<evidence type="ECO:0000256" key="2">
    <source>
        <dbReference type="ARBA" id="ARBA00007336"/>
    </source>
</evidence>
<proteinExistence type="inferred from homology"/>
<feature type="compositionally biased region" description="Acidic residues" evidence="7">
    <location>
        <begin position="121"/>
        <end position="146"/>
    </location>
</feature>
<sequence>MASKSKKSRKSRSKQDVAEEEPPTAKTSDAKSKSKRPKMSAVKQDEEGDGGNSMKLTLEALEELSDDSDGDPDYDAEEEGADGDDGEYCEDAENLKRMIQSGQFDRLLKGTKKSGKRSGSGEEEDGDVEDIDEVEMSVDVANEGEESGSGSNEDSEDDNEVDEADGDGSQSPAAARDESNDEESNSDEDGSSKPSIQAHLSTQRFALQSALQAADRRLPWAESFAVVPPTPLPFGPDPSNAEQEASAPKINPEYDEDFVGEENEYADVHDDIRRETAFHDLALEAATLARMECEEVGIPFSRPEDFFAEMIKSDGKLSVDHSAAFLVVLLLTYLCSISNNADHMAKIKDRLIFETKKMEAVERRKSNKEQTLMAKERHAHRLAEKAKQKKAHMSAVSDWRDSAARERIQGRVRDDDEDRLRNFGGPGKKRAAANKRFGYGGKRGRFKQNDAKDLNSTKGFNPKGGFKGGQKSTSGGKGKKRPGKRARDARR</sequence>
<gene>
    <name evidence="8" type="ORF">THAOC_34385</name>
</gene>
<evidence type="ECO:0000256" key="4">
    <source>
        <dbReference type="ARBA" id="ARBA00023054"/>
    </source>
</evidence>
<dbReference type="Pfam" id="PF05890">
    <property type="entry name" value="Ebp2"/>
    <property type="match status" value="2"/>
</dbReference>
<name>K0R3K6_THAOC</name>
<feature type="region of interest" description="Disordered" evidence="7">
    <location>
        <begin position="383"/>
        <end position="402"/>
    </location>
</feature>
<comment type="caution">
    <text evidence="8">The sequence shown here is derived from an EMBL/GenBank/DDBJ whole genome shotgun (WGS) entry which is preliminary data.</text>
</comment>
<feature type="region of interest" description="Disordered" evidence="7">
    <location>
        <begin position="407"/>
        <end position="491"/>
    </location>
</feature>
<keyword evidence="4 6" id="KW-0175">Coiled coil</keyword>
<evidence type="ECO:0000256" key="5">
    <source>
        <dbReference type="ARBA" id="ARBA00023242"/>
    </source>
</evidence>
<dbReference type="OMA" id="DAHKGRD"/>
<dbReference type="eggNOG" id="KOG3080">
    <property type="taxonomic scope" value="Eukaryota"/>
</dbReference>
<reference evidence="8 9" key="1">
    <citation type="journal article" date="2012" name="Genome Biol.">
        <title>Genome and low-iron response of an oceanic diatom adapted to chronic iron limitation.</title>
        <authorList>
            <person name="Lommer M."/>
            <person name="Specht M."/>
            <person name="Roy A.S."/>
            <person name="Kraemer L."/>
            <person name="Andreson R."/>
            <person name="Gutowska M.A."/>
            <person name="Wolf J."/>
            <person name="Bergner S.V."/>
            <person name="Schilhabel M.B."/>
            <person name="Klostermeier U.C."/>
            <person name="Beiko R.G."/>
            <person name="Rosenstiel P."/>
            <person name="Hippler M."/>
            <person name="Laroche J."/>
        </authorList>
    </citation>
    <scope>NUCLEOTIDE SEQUENCE [LARGE SCALE GENOMIC DNA]</scope>
    <source>
        <strain evidence="8 9">CCMP1005</strain>
    </source>
</reference>
<dbReference type="Proteomes" id="UP000266841">
    <property type="component" value="Unassembled WGS sequence"/>
</dbReference>
<dbReference type="GO" id="GO:0005730">
    <property type="term" value="C:nucleolus"/>
    <property type="evidence" value="ECO:0007669"/>
    <property type="project" value="UniProtKB-SubCell"/>
</dbReference>
<dbReference type="GO" id="GO:0030687">
    <property type="term" value="C:preribosome, large subunit precursor"/>
    <property type="evidence" value="ECO:0007669"/>
    <property type="project" value="TreeGrafter"/>
</dbReference>
<feature type="compositionally biased region" description="Acidic residues" evidence="7">
    <location>
        <begin position="60"/>
        <end position="92"/>
    </location>
</feature>
<keyword evidence="9" id="KW-1185">Reference proteome</keyword>
<keyword evidence="5" id="KW-0539">Nucleus</keyword>
<feature type="compositionally biased region" description="Basic residues" evidence="7">
    <location>
        <begin position="477"/>
        <end position="491"/>
    </location>
</feature>
<dbReference type="InterPro" id="IPR008610">
    <property type="entry name" value="Ebp2"/>
</dbReference>
<evidence type="ECO:0000256" key="3">
    <source>
        <dbReference type="ARBA" id="ARBA00022517"/>
    </source>
</evidence>
<evidence type="ECO:0000256" key="7">
    <source>
        <dbReference type="SAM" id="MobiDB-lite"/>
    </source>
</evidence>
<dbReference type="GO" id="GO:0042273">
    <property type="term" value="P:ribosomal large subunit biogenesis"/>
    <property type="evidence" value="ECO:0007669"/>
    <property type="project" value="TreeGrafter"/>
</dbReference>
<dbReference type="OrthoDB" id="443772at2759"/>
<feature type="compositionally biased region" description="Acidic residues" evidence="7">
    <location>
        <begin position="153"/>
        <end position="166"/>
    </location>
</feature>
<feature type="compositionally biased region" description="Low complexity" evidence="7">
    <location>
        <begin position="458"/>
        <end position="474"/>
    </location>
</feature>
<feature type="coiled-coil region" evidence="6">
    <location>
        <begin position="344"/>
        <end position="378"/>
    </location>
</feature>
<dbReference type="GO" id="GO:0034399">
    <property type="term" value="C:nuclear periphery"/>
    <property type="evidence" value="ECO:0007669"/>
    <property type="project" value="TreeGrafter"/>
</dbReference>
<dbReference type="AlphaFoldDB" id="K0R3K6"/>
<dbReference type="GO" id="GO:0006364">
    <property type="term" value="P:rRNA processing"/>
    <property type="evidence" value="ECO:0007669"/>
    <property type="project" value="TreeGrafter"/>
</dbReference>
<feature type="region of interest" description="Disordered" evidence="7">
    <location>
        <begin position="1"/>
        <end position="201"/>
    </location>
</feature>
<evidence type="ECO:0000256" key="1">
    <source>
        <dbReference type="ARBA" id="ARBA00004604"/>
    </source>
</evidence>
<evidence type="ECO:0000313" key="9">
    <source>
        <dbReference type="Proteomes" id="UP000266841"/>
    </source>
</evidence>
<evidence type="ECO:0000256" key="6">
    <source>
        <dbReference type="SAM" id="Coils"/>
    </source>
</evidence>
<dbReference type="EMBL" id="AGNL01047456">
    <property type="protein sequence ID" value="EJK46930.1"/>
    <property type="molecule type" value="Genomic_DNA"/>
</dbReference>
<organism evidence="8 9">
    <name type="scientific">Thalassiosira oceanica</name>
    <name type="common">Marine diatom</name>
    <dbReference type="NCBI Taxonomy" id="159749"/>
    <lineage>
        <taxon>Eukaryota</taxon>
        <taxon>Sar</taxon>
        <taxon>Stramenopiles</taxon>
        <taxon>Ochrophyta</taxon>
        <taxon>Bacillariophyta</taxon>
        <taxon>Coscinodiscophyceae</taxon>
        <taxon>Thalassiosirophycidae</taxon>
        <taxon>Thalassiosirales</taxon>
        <taxon>Thalassiosiraceae</taxon>
        <taxon>Thalassiosira</taxon>
    </lineage>
</organism>
<dbReference type="PANTHER" id="PTHR13028:SF0">
    <property type="entry name" value="RRNA-PROCESSING PROTEIN EBP2-RELATED"/>
    <property type="match status" value="1"/>
</dbReference>
<comment type="subcellular location">
    <subcellularLocation>
        <location evidence="1">Nucleus</location>
        <location evidence="1">Nucleolus</location>
    </subcellularLocation>
</comment>
<evidence type="ECO:0000313" key="8">
    <source>
        <dbReference type="EMBL" id="EJK46930.1"/>
    </source>
</evidence>
<protein>
    <submittedName>
        <fullName evidence="8">Uncharacterized protein</fullName>
    </submittedName>
</protein>
<comment type="similarity">
    <text evidence="2">Belongs to the EBP2 family.</text>
</comment>